<feature type="transmembrane region" description="Helical" evidence="1">
    <location>
        <begin position="29"/>
        <end position="55"/>
    </location>
</feature>
<evidence type="ECO:0000313" key="2">
    <source>
        <dbReference type="EMBL" id="SUZ89116.1"/>
    </source>
</evidence>
<name>A0A381RBG9_9ZZZZ</name>
<gene>
    <name evidence="2" type="ORF">METZ01_LOCUS41970</name>
</gene>
<proteinExistence type="predicted"/>
<organism evidence="2">
    <name type="scientific">marine metagenome</name>
    <dbReference type="NCBI Taxonomy" id="408172"/>
    <lineage>
        <taxon>unclassified sequences</taxon>
        <taxon>metagenomes</taxon>
        <taxon>ecological metagenomes</taxon>
    </lineage>
</organism>
<dbReference type="EMBL" id="UINC01001804">
    <property type="protein sequence ID" value="SUZ89116.1"/>
    <property type="molecule type" value="Genomic_DNA"/>
</dbReference>
<reference evidence="2" key="1">
    <citation type="submission" date="2018-05" db="EMBL/GenBank/DDBJ databases">
        <authorList>
            <person name="Lanie J.A."/>
            <person name="Ng W.-L."/>
            <person name="Kazmierczak K.M."/>
            <person name="Andrzejewski T.M."/>
            <person name="Davidsen T.M."/>
            <person name="Wayne K.J."/>
            <person name="Tettelin H."/>
            <person name="Glass J.I."/>
            <person name="Rusch D."/>
            <person name="Podicherti R."/>
            <person name="Tsui H.-C.T."/>
            <person name="Winkler M.E."/>
        </authorList>
    </citation>
    <scope>NUCLEOTIDE SEQUENCE</scope>
</reference>
<accession>A0A381RBG9</accession>
<keyword evidence="1" id="KW-1133">Transmembrane helix</keyword>
<dbReference type="AlphaFoldDB" id="A0A381RBG9"/>
<evidence type="ECO:0008006" key="3">
    <source>
        <dbReference type="Google" id="ProtNLM"/>
    </source>
</evidence>
<keyword evidence="1" id="KW-0812">Transmembrane</keyword>
<keyword evidence="1" id="KW-0472">Membrane</keyword>
<evidence type="ECO:0000256" key="1">
    <source>
        <dbReference type="SAM" id="Phobius"/>
    </source>
</evidence>
<protein>
    <recommendedName>
        <fullName evidence="3">Phage shock protein G</fullName>
    </recommendedName>
</protein>
<sequence>MIGTLLTFLAVGLASMIVAGVVLWVVGIVFSITIGLASFLMFKVAPYLLLGWVVLKLIERRKGVNLSAADRRYLEGE</sequence>